<keyword evidence="3" id="KW-0418">Kinase</keyword>
<evidence type="ECO:0000259" key="4">
    <source>
        <dbReference type="PROSITE" id="PS50052"/>
    </source>
</evidence>
<dbReference type="GO" id="GO:0004385">
    <property type="term" value="F:GMP kinase activity"/>
    <property type="evidence" value="ECO:0007669"/>
    <property type="project" value="TreeGrafter"/>
</dbReference>
<dbReference type="EMBL" id="PFAO01000004">
    <property type="protein sequence ID" value="PIT95623.1"/>
    <property type="molecule type" value="Genomic_DNA"/>
</dbReference>
<dbReference type="PROSITE" id="PS50052">
    <property type="entry name" value="GUANYLATE_KINASE_2"/>
    <property type="match status" value="1"/>
</dbReference>
<dbReference type="GO" id="GO:0005829">
    <property type="term" value="C:cytosol"/>
    <property type="evidence" value="ECO:0007669"/>
    <property type="project" value="TreeGrafter"/>
</dbReference>
<protein>
    <recommendedName>
        <fullName evidence="4">Guanylate kinase-like domain-containing protein</fullName>
    </recommendedName>
</protein>
<proteinExistence type="inferred from homology"/>
<reference evidence="6" key="1">
    <citation type="submission" date="2017-09" db="EMBL/GenBank/DDBJ databases">
        <title>Depth-based differentiation of microbial function through sediment-hosted aquifers and enrichment of novel symbionts in the deep terrestrial subsurface.</title>
        <authorList>
            <person name="Probst A.J."/>
            <person name="Ladd B."/>
            <person name="Jarett J.K."/>
            <person name="Geller-Mcgrath D.E."/>
            <person name="Sieber C.M.K."/>
            <person name="Emerson J.B."/>
            <person name="Anantharaman K."/>
            <person name="Thomas B.C."/>
            <person name="Malmstrom R."/>
            <person name="Stieglmeier M."/>
            <person name="Klingl A."/>
            <person name="Woyke T."/>
            <person name="Ryan C.M."/>
            <person name="Banfield J.F."/>
        </authorList>
    </citation>
    <scope>NUCLEOTIDE SEQUENCE [LARGE SCALE GENOMIC DNA]</scope>
</reference>
<dbReference type="InterPro" id="IPR008145">
    <property type="entry name" value="GK/Ca_channel_bsu"/>
</dbReference>
<dbReference type="InterPro" id="IPR027417">
    <property type="entry name" value="P-loop_NTPase"/>
</dbReference>
<dbReference type="InterPro" id="IPR008144">
    <property type="entry name" value="Guanylate_kin-like_dom"/>
</dbReference>
<dbReference type="Proteomes" id="UP000228964">
    <property type="component" value="Unassembled WGS sequence"/>
</dbReference>
<dbReference type="SUPFAM" id="SSF52540">
    <property type="entry name" value="P-loop containing nucleoside triphosphate hydrolases"/>
    <property type="match status" value="1"/>
</dbReference>
<dbReference type="Gene3D" id="3.40.50.300">
    <property type="entry name" value="P-loop containing nucleotide triphosphate hydrolases"/>
    <property type="match status" value="1"/>
</dbReference>
<gene>
    <name evidence="5" type="ORF">COT96_00165</name>
</gene>
<feature type="domain" description="Guanylate kinase-like" evidence="4">
    <location>
        <begin position="3"/>
        <end position="182"/>
    </location>
</feature>
<accession>A0A2M6WS48</accession>
<organism evidence="5 6">
    <name type="scientific">Candidatus Falkowbacteria bacterium CG10_big_fil_rev_8_21_14_0_10_38_22</name>
    <dbReference type="NCBI Taxonomy" id="1974564"/>
    <lineage>
        <taxon>Bacteria</taxon>
        <taxon>Candidatus Falkowiibacteriota</taxon>
    </lineage>
</organism>
<dbReference type="PANTHER" id="PTHR23117:SF13">
    <property type="entry name" value="GUANYLATE KINASE"/>
    <property type="match status" value="1"/>
</dbReference>
<dbReference type="AlphaFoldDB" id="A0A2M6WS48"/>
<keyword evidence="2" id="KW-0808">Transferase</keyword>
<dbReference type="Pfam" id="PF00625">
    <property type="entry name" value="Guanylate_kin"/>
    <property type="match status" value="1"/>
</dbReference>
<comment type="similarity">
    <text evidence="1">Belongs to the guanylate kinase family.</text>
</comment>
<sequence>MANNLFIISGPSGAGKDSVIRGLKKILPIKQLITTVSRPIRAGERQGRPYYFITKKQFKKNIKLNKFFEYDLHYNNYYGLTYQEINKTKGSKKIFYWQAEYQGVITAKKKRPEIIAIFINSPLKILIARMRQRETKMDEKIFKQRVNDTKEWLKHLAIYDYVVNNKQGKLDQTIKKVANIIRKNQKSIIDKK</sequence>
<evidence type="ECO:0000256" key="1">
    <source>
        <dbReference type="ARBA" id="ARBA00005790"/>
    </source>
</evidence>
<name>A0A2M6WS48_9BACT</name>
<evidence type="ECO:0000313" key="6">
    <source>
        <dbReference type="Proteomes" id="UP000228964"/>
    </source>
</evidence>
<dbReference type="PANTHER" id="PTHR23117">
    <property type="entry name" value="GUANYLATE KINASE-RELATED"/>
    <property type="match status" value="1"/>
</dbReference>
<evidence type="ECO:0000313" key="5">
    <source>
        <dbReference type="EMBL" id="PIT95623.1"/>
    </source>
</evidence>
<comment type="caution">
    <text evidence="5">The sequence shown here is derived from an EMBL/GenBank/DDBJ whole genome shotgun (WGS) entry which is preliminary data.</text>
</comment>
<dbReference type="SMART" id="SM00072">
    <property type="entry name" value="GuKc"/>
    <property type="match status" value="1"/>
</dbReference>
<evidence type="ECO:0000256" key="2">
    <source>
        <dbReference type="ARBA" id="ARBA00022679"/>
    </source>
</evidence>
<evidence type="ECO:0000256" key="3">
    <source>
        <dbReference type="ARBA" id="ARBA00022777"/>
    </source>
</evidence>